<feature type="transmembrane region" description="Helical" evidence="1">
    <location>
        <begin position="12"/>
        <end position="34"/>
    </location>
</feature>
<name>A0A7V1PUI5_CALAY</name>
<dbReference type="Proteomes" id="UP000886005">
    <property type="component" value="Unassembled WGS sequence"/>
</dbReference>
<keyword evidence="1" id="KW-0472">Membrane</keyword>
<protein>
    <recommendedName>
        <fullName evidence="3">Nitrogen fixation protein FixH</fullName>
    </recommendedName>
</protein>
<evidence type="ECO:0008006" key="3">
    <source>
        <dbReference type="Google" id="ProtNLM"/>
    </source>
</evidence>
<organism evidence="2">
    <name type="scientific">Caldithrix abyssi</name>
    <dbReference type="NCBI Taxonomy" id="187145"/>
    <lineage>
        <taxon>Bacteria</taxon>
        <taxon>Pseudomonadati</taxon>
        <taxon>Calditrichota</taxon>
        <taxon>Calditrichia</taxon>
        <taxon>Calditrichales</taxon>
        <taxon>Calditrichaceae</taxon>
        <taxon>Caldithrix</taxon>
    </lineage>
</organism>
<gene>
    <name evidence="2" type="ORF">ENJ10_04230</name>
</gene>
<dbReference type="EMBL" id="DRLD01000115">
    <property type="protein sequence ID" value="HED09871.1"/>
    <property type="molecule type" value="Genomic_DNA"/>
</dbReference>
<accession>A0A7V1PUI5</accession>
<comment type="caution">
    <text evidence="2">The sequence shown here is derived from an EMBL/GenBank/DDBJ whole genome shotgun (WGS) entry which is preliminary data.</text>
</comment>
<sequence length="156" mass="18238">MSSNKKQGHNKKWPYGIAIFYGFFVLALLGAWYFSTFHKPDLVTSNYYEKSIRYQEKIDQVENALRLESEPKLVYNKDEGRFYIELPASFAGKPVSGILRFFRPSDSKLDFSVELKVDNSLKQVVDLPGIYQGKWKLQFSWDDGENKYFLEKIIVV</sequence>
<evidence type="ECO:0000313" key="2">
    <source>
        <dbReference type="EMBL" id="HED09871.1"/>
    </source>
</evidence>
<keyword evidence="1" id="KW-0812">Transmembrane</keyword>
<dbReference type="InterPro" id="IPR008620">
    <property type="entry name" value="FixH"/>
</dbReference>
<dbReference type="AlphaFoldDB" id="A0A7V1PUI5"/>
<reference evidence="2" key="1">
    <citation type="journal article" date="2020" name="mSystems">
        <title>Genome- and Community-Level Interaction Insights into Carbon Utilization and Element Cycling Functions of Hydrothermarchaeota in Hydrothermal Sediment.</title>
        <authorList>
            <person name="Zhou Z."/>
            <person name="Liu Y."/>
            <person name="Xu W."/>
            <person name="Pan J."/>
            <person name="Luo Z.H."/>
            <person name="Li M."/>
        </authorList>
    </citation>
    <scope>NUCLEOTIDE SEQUENCE [LARGE SCALE GENOMIC DNA]</scope>
    <source>
        <strain evidence="2">HyVt-456</strain>
    </source>
</reference>
<proteinExistence type="predicted"/>
<keyword evidence="1" id="KW-1133">Transmembrane helix</keyword>
<dbReference type="Pfam" id="PF05751">
    <property type="entry name" value="FixH"/>
    <property type="match status" value="1"/>
</dbReference>
<evidence type="ECO:0000256" key="1">
    <source>
        <dbReference type="SAM" id="Phobius"/>
    </source>
</evidence>